<evidence type="ECO:0000313" key="1">
    <source>
        <dbReference type="EMBL" id="MFH7565404.1"/>
    </source>
</evidence>
<name>A0ABW7P2B9_9GAMM</name>
<sequence>MTFDPLMWVFATNARYKHSRRSCLELKPLLGRFFTDELLAFAGFVIVDELPSPPLEQVKAMGLESLFLP</sequence>
<accession>A0ABW7P2B9</accession>
<organism evidence="1 2">
    <name type="scientific">Oceanimonas smirnovii</name>
    <dbReference type="NCBI Taxonomy" id="264574"/>
    <lineage>
        <taxon>Bacteria</taxon>
        <taxon>Pseudomonadati</taxon>
        <taxon>Pseudomonadota</taxon>
        <taxon>Gammaproteobacteria</taxon>
        <taxon>Aeromonadales</taxon>
        <taxon>Aeromonadaceae</taxon>
        <taxon>Oceanimonas</taxon>
    </lineage>
</organism>
<protein>
    <submittedName>
        <fullName evidence="1">Uncharacterized protein</fullName>
    </submittedName>
</protein>
<evidence type="ECO:0000313" key="2">
    <source>
        <dbReference type="Proteomes" id="UP001610706"/>
    </source>
</evidence>
<keyword evidence="2" id="KW-1185">Reference proteome</keyword>
<reference evidence="1 2" key="1">
    <citation type="submission" date="2024-08" db="EMBL/GenBank/DDBJ databases">
        <title>Oceanimonas smirnovii Genome sequencing and assembly.</title>
        <authorList>
            <person name="Tang B."/>
        </authorList>
    </citation>
    <scope>NUCLEOTIDE SEQUENCE [LARGE SCALE GENOMIC DNA]</scope>
    <source>
        <strain evidence="1 2">OS2020-119</strain>
    </source>
</reference>
<dbReference type="EMBL" id="JBGFTR010000011">
    <property type="protein sequence ID" value="MFH7565404.1"/>
    <property type="molecule type" value="Genomic_DNA"/>
</dbReference>
<gene>
    <name evidence="1" type="ORF">AB9R89_08725</name>
</gene>
<comment type="caution">
    <text evidence="1">The sequence shown here is derived from an EMBL/GenBank/DDBJ whole genome shotgun (WGS) entry which is preliminary data.</text>
</comment>
<proteinExistence type="predicted"/>
<dbReference type="RefSeq" id="WP_395535684.1">
    <property type="nucleotide sequence ID" value="NZ_CP166302.1"/>
</dbReference>
<dbReference type="Proteomes" id="UP001610706">
    <property type="component" value="Unassembled WGS sequence"/>
</dbReference>